<evidence type="ECO:0000313" key="2">
    <source>
        <dbReference type="EMBL" id="GAV01928.1"/>
    </source>
</evidence>
<gene>
    <name evidence="2" type="primary">RvY_12561</name>
    <name evidence="2" type="synonym">RvY_12561.2</name>
    <name evidence="2" type="ORF">RvY_12561-2</name>
</gene>
<dbReference type="Proteomes" id="UP000186922">
    <property type="component" value="Unassembled WGS sequence"/>
</dbReference>
<organism evidence="2 3">
    <name type="scientific">Ramazzottius varieornatus</name>
    <name type="common">Water bear</name>
    <name type="synonym">Tardigrade</name>
    <dbReference type="NCBI Taxonomy" id="947166"/>
    <lineage>
        <taxon>Eukaryota</taxon>
        <taxon>Metazoa</taxon>
        <taxon>Ecdysozoa</taxon>
        <taxon>Tardigrada</taxon>
        <taxon>Eutardigrada</taxon>
        <taxon>Parachela</taxon>
        <taxon>Hypsibioidea</taxon>
        <taxon>Ramazzottiidae</taxon>
        <taxon>Ramazzottius</taxon>
    </lineage>
</organism>
<protein>
    <submittedName>
        <fullName evidence="2">Uncharacterized protein</fullName>
    </submittedName>
</protein>
<sequence>MKSQAELCTALAFTVMLACCSSGFVSAWHPDKKIAKWDPSFFQPVIYESLWSCGFAVRATHQAFWHILETYRLLQWAGMCRCWTWIFLCRTVGPNRRVRRA</sequence>
<dbReference type="PROSITE" id="PS51257">
    <property type="entry name" value="PROKAR_LIPOPROTEIN"/>
    <property type="match status" value="1"/>
</dbReference>
<keyword evidence="1" id="KW-0732">Signal</keyword>
<evidence type="ECO:0000256" key="1">
    <source>
        <dbReference type="SAM" id="SignalP"/>
    </source>
</evidence>
<proteinExistence type="predicted"/>
<reference evidence="2 3" key="1">
    <citation type="journal article" date="2016" name="Nat. Commun.">
        <title>Extremotolerant tardigrade genome and improved radiotolerance of human cultured cells by tardigrade-unique protein.</title>
        <authorList>
            <person name="Hashimoto T."/>
            <person name="Horikawa D.D."/>
            <person name="Saito Y."/>
            <person name="Kuwahara H."/>
            <person name="Kozuka-Hata H."/>
            <person name="Shin-I T."/>
            <person name="Minakuchi Y."/>
            <person name="Ohishi K."/>
            <person name="Motoyama A."/>
            <person name="Aizu T."/>
            <person name="Enomoto A."/>
            <person name="Kondo K."/>
            <person name="Tanaka S."/>
            <person name="Hara Y."/>
            <person name="Koshikawa S."/>
            <person name="Sagara H."/>
            <person name="Miura T."/>
            <person name="Yokobori S."/>
            <person name="Miyagawa K."/>
            <person name="Suzuki Y."/>
            <person name="Kubo T."/>
            <person name="Oyama M."/>
            <person name="Kohara Y."/>
            <person name="Fujiyama A."/>
            <person name="Arakawa K."/>
            <person name="Katayama T."/>
            <person name="Toyoda A."/>
            <person name="Kunieda T."/>
        </authorList>
    </citation>
    <scope>NUCLEOTIDE SEQUENCE [LARGE SCALE GENOMIC DNA]</scope>
    <source>
        <strain evidence="2 3">YOKOZUNA-1</strain>
    </source>
</reference>
<keyword evidence="3" id="KW-1185">Reference proteome</keyword>
<feature type="chain" id="PRO_5008898715" evidence="1">
    <location>
        <begin position="28"/>
        <end position="101"/>
    </location>
</feature>
<feature type="signal peptide" evidence="1">
    <location>
        <begin position="1"/>
        <end position="27"/>
    </location>
</feature>
<comment type="caution">
    <text evidence="2">The sequence shown here is derived from an EMBL/GenBank/DDBJ whole genome shotgun (WGS) entry which is preliminary data.</text>
</comment>
<evidence type="ECO:0000313" key="3">
    <source>
        <dbReference type="Proteomes" id="UP000186922"/>
    </source>
</evidence>
<name>A0A1D1VQD5_RAMVA</name>
<dbReference type="EMBL" id="BDGG01000007">
    <property type="protein sequence ID" value="GAV01928.1"/>
    <property type="molecule type" value="Genomic_DNA"/>
</dbReference>
<accession>A0A1D1VQD5</accession>
<dbReference type="AlphaFoldDB" id="A0A1D1VQD5"/>